<gene>
    <name evidence="2" type="ORF">CLV47_1282</name>
</gene>
<accession>A0A2T0Z5D3</accession>
<protein>
    <submittedName>
        <fullName evidence="2">Uncharacterized protein</fullName>
    </submittedName>
</protein>
<keyword evidence="3" id="KW-1185">Reference proteome</keyword>
<name>A0A2T0Z5D3_9ACTN</name>
<dbReference type="RefSeq" id="WP_106351010.1">
    <property type="nucleotide sequence ID" value="NZ_PVUE01000028.1"/>
</dbReference>
<feature type="region of interest" description="Disordered" evidence="1">
    <location>
        <begin position="1"/>
        <end position="20"/>
    </location>
</feature>
<proteinExistence type="predicted"/>
<organism evidence="2 3">
    <name type="scientific">Antricoccus suffuscus</name>
    <dbReference type="NCBI Taxonomy" id="1629062"/>
    <lineage>
        <taxon>Bacteria</taxon>
        <taxon>Bacillati</taxon>
        <taxon>Actinomycetota</taxon>
        <taxon>Actinomycetes</taxon>
        <taxon>Geodermatophilales</taxon>
        <taxon>Antricoccaceae</taxon>
        <taxon>Antricoccus</taxon>
    </lineage>
</organism>
<evidence type="ECO:0000313" key="2">
    <source>
        <dbReference type="EMBL" id="PRZ31364.1"/>
    </source>
</evidence>
<comment type="caution">
    <text evidence="2">The sequence shown here is derived from an EMBL/GenBank/DDBJ whole genome shotgun (WGS) entry which is preliminary data.</text>
</comment>
<dbReference type="Proteomes" id="UP000237752">
    <property type="component" value="Unassembled WGS sequence"/>
</dbReference>
<dbReference type="EMBL" id="PVUE01000028">
    <property type="protein sequence ID" value="PRZ31364.1"/>
    <property type="molecule type" value="Genomic_DNA"/>
</dbReference>
<sequence>MGLLKKLKERRPPVPESAARHLDRDERALAWAQATTGQVVVATPQGLHVVGTDGHRLIGWHEISKGVWKDGLLSITESEPIDDHQIVDRAPWSLAFDEPGNVPVILRQRVERSIVTTRYYRLSNGAVWLIGRKIPGRDGLVWQYRAERGLDVSDATTKAEILDALRIEDEASRPADL</sequence>
<reference evidence="2 3" key="1">
    <citation type="submission" date="2018-03" db="EMBL/GenBank/DDBJ databases">
        <title>Genomic Encyclopedia of Archaeal and Bacterial Type Strains, Phase II (KMG-II): from individual species to whole genera.</title>
        <authorList>
            <person name="Goeker M."/>
        </authorList>
    </citation>
    <scope>NUCLEOTIDE SEQUENCE [LARGE SCALE GENOMIC DNA]</scope>
    <source>
        <strain evidence="2 3">DSM 100065</strain>
    </source>
</reference>
<evidence type="ECO:0000313" key="3">
    <source>
        <dbReference type="Proteomes" id="UP000237752"/>
    </source>
</evidence>
<evidence type="ECO:0000256" key="1">
    <source>
        <dbReference type="SAM" id="MobiDB-lite"/>
    </source>
</evidence>
<dbReference type="AlphaFoldDB" id="A0A2T0Z5D3"/>
<feature type="compositionally biased region" description="Basic and acidic residues" evidence="1">
    <location>
        <begin position="10"/>
        <end position="20"/>
    </location>
</feature>
<dbReference type="OrthoDB" id="3397289at2"/>